<sequence>MANHKTTDQPGSNDLQPGRERSRNQNAQNSGGQRPNGEKTMTNANKTRQGAEDEHFFANDNAVELTEARGDHEHLGHSGRRNGSRK</sequence>
<dbReference type="Proteomes" id="UP000515369">
    <property type="component" value="Chromosome"/>
</dbReference>
<feature type="region of interest" description="Disordered" evidence="1">
    <location>
        <begin position="1"/>
        <end position="86"/>
    </location>
</feature>
<reference evidence="2 3" key="1">
    <citation type="submission" date="2020-07" db="EMBL/GenBank/DDBJ databases">
        <title>Spirosoma foliorum sp. nov., isolated from the leaves on the Nejang mountain Korea, Republic of.</title>
        <authorList>
            <person name="Ho H."/>
            <person name="Lee Y.-J."/>
            <person name="Nurcahyanto D.-A."/>
            <person name="Kim S.-G."/>
        </authorList>
    </citation>
    <scope>NUCLEOTIDE SEQUENCE [LARGE SCALE GENOMIC DNA]</scope>
    <source>
        <strain evidence="2 3">PL0136</strain>
    </source>
</reference>
<dbReference type="AlphaFoldDB" id="A0A7G5GQJ2"/>
<evidence type="ECO:0000313" key="3">
    <source>
        <dbReference type="Proteomes" id="UP000515369"/>
    </source>
</evidence>
<proteinExistence type="predicted"/>
<feature type="compositionally biased region" description="Basic and acidic residues" evidence="1">
    <location>
        <begin position="66"/>
        <end position="76"/>
    </location>
</feature>
<feature type="compositionally biased region" description="Basic residues" evidence="1">
    <location>
        <begin position="77"/>
        <end position="86"/>
    </location>
</feature>
<dbReference type="KEGG" id="sfol:H3H32_24615"/>
<name>A0A7G5GQJ2_9BACT</name>
<organism evidence="2 3">
    <name type="scientific">Spirosoma foliorum</name>
    <dbReference type="NCBI Taxonomy" id="2710596"/>
    <lineage>
        <taxon>Bacteria</taxon>
        <taxon>Pseudomonadati</taxon>
        <taxon>Bacteroidota</taxon>
        <taxon>Cytophagia</taxon>
        <taxon>Cytophagales</taxon>
        <taxon>Cytophagaceae</taxon>
        <taxon>Spirosoma</taxon>
    </lineage>
</organism>
<dbReference type="RefSeq" id="WP_182458314.1">
    <property type="nucleotide sequence ID" value="NZ_CP059732.1"/>
</dbReference>
<feature type="compositionally biased region" description="Polar residues" evidence="1">
    <location>
        <begin position="24"/>
        <end position="48"/>
    </location>
</feature>
<evidence type="ECO:0000256" key="1">
    <source>
        <dbReference type="SAM" id="MobiDB-lite"/>
    </source>
</evidence>
<protein>
    <submittedName>
        <fullName evidence="2">Uncharacterized protein</fullName>
    </submittedName>
</protein>
<keyword evidence="3" id="KW-1185">Reference proteome</keyword>
<dbReference type="EMBL" id="CP059732">
    <property type="protein sequence ID" value="QMW01134.1"/>
    <property type="molecule type" value="Genomic_DNA"/>
</dbReference>
<gene>
    <name evidence="2" type="ORF">H3H32_24615</name>
</gene>
<accession>A0A7G5GQJ2</accession>
<evidence type="ECO:0000313" key="2">
    <source>
        <dbReference type="EMBL" id="QMW01134.1"/>
    </source>
</evidence>